<dbReference type="Proteomes" id="UP000198945">
    <property type="component" value="Unassembled WGS sequence"/>
</dbReference>
<dbReference type="EMBL" id="FMYT01000023">
    <property type="protein sequence ID" value="SDD04419.1"/>
    <property type="molecule type" value="Genomic_DNA"/>
</dbReference>
<keyword evidence="11" id="KW-1185">Reference proteome</keyword>
<feature type="compositionally biased region" description="Basic and acidic residues" evidence="1">
    <location>
        <begin position="70"/>
        <end position="91"/>
    </location>
</feature>
<dbReference type="EMBL" id="SOAA01000002">
    <property type="protein sequence ID" value="TDS34711.1"/>
    <property type="molecule type" value="Genomic_DNA"/>
</dbReference>
<organism evidence="3 14">
    <name type="scientific">Halanaerobium congolense</name>
    <dbReference type="NCBI Taxonomy" id="54121"/>
    <lineage>
        <taxon>Bacteria</taxon>
        <taxon>Bacillati</taxon>
        <taxon>Bacillota</taxon>
        <taxon>Clostridia</taxon>
        <taxon>Halanaerobiales</taxon>
        <taxon>Halanaerobiaceae</taxon>
        <taxon>Halanaerobium</taxon>
    </lineage>
</organism>
<dbReference type="GeneID" id="57013107"/>
<dbReference type="RefSeq" id="WP_089716281.1">
    <property type="nucleotide sequence ID" value="NZ_FMYT01000023.1"/>
</dbReference>
<dbReference type="EMBL" id="FNBJ01000016">
    <property type="protein sequence ID" value="SDF59183.1"/>
    <property type="molecule type" value="Genomic_DNA"/>
</dbReference>
<feature type="transmembrane region" description="Helical" evidence="2">
    <location>
        <begin position="6"/>
        <end position="22"/>
    </location>
</feature>
<evidence type="ECO:0000313" key="11">
    <source>
        <dbReference type="Proteomes" id="UP000199519"/>
    </source>
</evidence>
<evidence type="ECO:0000313" key="6">
    <source>
        <dbReference type="EMBL" id="SET00138.1"/>
    </source>
</evidence>
<evidence type="ECO:0000313" key="7">
    <source>
        <dbReference type="EMBL" id="TDS34711.1"/>
    </source>
</evidence>
<reference evidence="7 13" key="3">
    <citation type="submission" date="2019-03" db="EMBL/GenBank/DDBJ databases">
        <title>Deep subsurface shale carbon reservoir microbial communities from Ohio and West Virginia, USA.</title>
        <authorList>
            <person name="Wrighton K."/>
        </authorList>
    </citation>
    <scope>NUCLEOTIDE SEQUENCE [LARGE SCALE GENOMIC DNA]</scope>
    <source>
        <strain evidence="7 13">UTICA-S4D12</strain>
    </source>
</reference>
<gene>
    <name evidence="7" type="ORF">BY453_102148</name>
    <name evidence="8" type="ORF">C7954_1215</name>
    <name evidence="3" type="ORF">SAMN04488597_12344</name>
    <name evidence="4" type="ORF">SAMN04488598_11626</name>
    <name evidence="6" type="ORF">SAMN04515652_11625</name>
    <name evidence="5" type="ORF">SAMN04515654_10226</name>
</gene>
<evidence type="ECO:0000313" key="10">
    <source>
        <dbReference type="Proteomes" id="UP000198945"/>
    </source>
</evidence>
<dbReference type="Proteomes" id="UP000324896">
    <property type="component" value="Unassembled WGS sequence"/>
</dbReference>
<dbReference type="EMBL" id="FNEH01000002">
    <property type="protein sequence ID" value="SDI13691.1"/>
    <property type="molecule type" value="Genomic_DNA"/>
</dbReference>
<dbReference type="EMBL" id="SOEF01000021">
    <property type="protein sequence ID" value="TDX42360.1"/>
    <property type="molecule type" value="Genomic_DNA"/>
</dbReference>
<proteinExistence type="predicted"/>
<evidence type="ECO:0000313" key="3">
    <source>
        <dbReference type="EMBL" id="SDD04419.1"/>
    </source>
</evidence>
<evidence type="ECO:0000313" key="5">
    <source>
        <dbReference type="EMBL" id="SDI13691.1"/>
    </source>
</evidence>
<evidence type="ECO:0000313" key="14">
    <source>
        <dbReference type="Proteomes" id="UP000324896"/>
    </source>
</evidence>
<evidence type="ECO:0000313" key="4">
    <source>
        <dbReference type="EMBL" id="SDF59183.1"/>
    </source>
</evidence>
<dbReference type="Proteomes" id="UP000198612">
    <property type="component" value="Unassembled WGS sequence"/>
</dbReference>
<reference evidence="8 12" key="4">
    <citation type="submission" date="2019-03" db="EMBL/GenBank/DDBJ databases">
        <title>Subsurface microbial communities from deep shales in Ohio and West Virginia, USA.</title>
        <authorList>
            <person name="Wrighton K."/>
        </authorList>
    </citation>
    <scope>NUCLEOTIDE SEQUENCE [LARGE SCALE GENOMIC DNA]</scope>
    <source>
        <strain evidence="8 12">DSMZ 11287</strain>
    </source>
</reference>
<dbReference type="Proteomes" id="UP000295758">
    <property type="component" value="Unassembled WGS sequence"/>
</dbReference>
<keyword evidence="2" id="KW-0812">Transmembrane</keyword>
<dbReference type="AlphaFoldDB" id="A0A1G6RID6"/>
<keyword evidence="2" id="KW-1133">Transmembrane helix</keyword>
<sequence>MILKSFLTGFTAYVLTVIYNLLQGSSLKIVFINGIKFLFTITFLALVFQMIFFHFSSDSSSDSEAIGAENGDKNQKRNKDKESEAAKDNKGENNFNPDKFSEDFSPLNPPEIEYEEHNEQ</sequence>
<evidence type="ECO:0000313" key="8">
    <source>
        <dbReference type="EMBL" id="TDX42360.1"/>
    </source>
</evidence>
<evidence type="ECO:0000313" key="13">
    <source>
        <dbReference type="Proteomes" id="UP000295758"/>
    </source>
</evidence>
<dbReference type="Proteomes" id="UP000199519">
    <property type="component" value="Unassembled WGS sequence"/>
</dbReference>
<reference evidence="9 11" key="2">
    <citation type="submission" date="2016-10" db="EMBL/GenBank/DDBJ databases">
        <authorList>
            <person name="Varghese N."/>
            <person name="Submissions S."/>
        </authorList>
    </citation>
    <scope>NUCLEOTIDE SEQUENCE [LARGE SCALE GENOMIC DNA]</scope>
    <source>
        <strain evidence="3 14">WG10</strain>
        <strain evidence="4 11">WG2</strain>
        <strain evidence="6 9">WG5</strain>
    </source>
</reference>
<evidence type="ECO:0000313" key="12">
    <source>
        <dbReference type="Proteomes" id="UP000295472"/>
    </source>
</evidence>
<name>A0A1G6RID6_9FIRM</name>
<feature type="region of interest" description="Disordered" evidence="1">
    <location>
        <begin position="58"/>
        <end position="120"/>
    </location>
</feature>
<keyword evidence="2" id="KW-0472">Membrane</keyword>
<protein>
    <submittedName>
        <fullName evidence="3">Uncharacterized protein</fullName>
    </submittedName>
</protein>
<feature type="transmembrane region" description="Helical" evidence="2">
    <location>
        <begin position="34"/>
        <end position="55"/>
    </location>
</feature>
<evidence type="ECO:0000313" key="9">
    <source>
        <dbReference type="Proteomes" id="UP000198612"/>
    </source>
</evidence>
<accession>A0A1G6RID6</accession>
<dbReference type="Proteomes" id="UP000295472">
    <property type="component" value="Unassembled WGS sequence"/>
</dbReference>
<dbReference type="EMBL" id="FOHG01000016">
    <property type="protein sequence ID" value="SET00138.1"/>
    <property type="molecule type" value="Genomic_DNA"/>
</dbReference>
<evidence type="ECO:0000256" key="1">
    <source>
        <dbReference type="SAM" id="MobiDB-lite"/>
    </source>
</evidence>
<reference evidence="5 10" key="1">
    <citation type="submission" date="2016-10" db="EMBL/GenBank/DDBJ databases">
        <authorList>
            <person name="de Groot N.N."/>
        </authorList>
    </citation>
    <scope>NUCLEOTIDE SEQUENCE [LARGE SCALE GENOMIC DNA]</scope>
    <source>
        <strain evidence="5 10">WG7</strain>
    </source>
</reference>
<evidence type="ECO:0000256" key="2">
    <source>
        <dbReference type="SAM" id="Phobius"/>
    </source>
</evidence>